<evidence type="ECO:0000256" key="13">
    <source>
        <dbReference type="ARBA" id="ARBA00022984"/>
    </source>
</evidence>
<evidence type="ECO:0000256" key="11">
    <source>
        <dbReference type="ARBA" id="ARBA00022842"/>
    </source>
</evidence>
<keyword evidence="14 20" id="KW-0511">Multifunctional enzyme</keyword>
<keyword evidence="10 20" id="KW-0677">Repeat</keyword>
<evidence type="ECO:0000256" key="6">
    <source>
        <dbReference type="ARBA" id="ARBA00022490"/>
    </source>
</evidence>
<feature type="binding site" evidence="20">
    <location>
        <position position="140"/>
    </location>
    <ligand>
        <name>UDP-N-acetyl-alpha-D-glucosamine</name>
        <dbReference type="ChEBI" id="CHEBI:57705"/>
    </ligand>
</feature>
<evidence type="ECO:0000313" key="23">
    <source>
        <dbReference type="Proteomes" id="UP000275076"/>
    </source>
</evidence>
<feature type="binding site" evidence="20">
    <location>
        <position position="73"/>
    </location>
    <ligand>
        <name>UDP-N-acetyl-alpha-D-glucosamine</name>
        <dbReference type="ChEBI" id="CHEBI:57705"/>
    </ligand>
</feature>
<dbReference type="SUPFAM" id="SSF51161">
    <property type="entry name" value="Trimeric LpxA-like enzymes"/>
    <property type="match status" value="1"/>
</dbReference>
<evidence type="ECO:0000256" key="9">
    <source>
        <dbReference type="ARBA" id="ARBA00022723"/>
    </source>
</evidence>
<evidence type="ECO:0000256" key="20">
    <source>
        <dbReference type="HAMAP-Rule" id="MF_01631"/>
    </source>
</evidence>
<keyword evidence="13 20" id="KW-0573">Peptidoglycan synthesis</keyword>
<comment type="function">
    <text evidence="19 20">Catalyzes the last two sequential reactions in the de novo biosynthetic pathway for UDP-N-acetylglucosamine (UDP-GlcNAc). The C-terminal domain catalyzes the transfer of acetyl group from acetyl coenzyme A to glucosamine-1-phosphate (GlcN-1-P) to produce N-acetylglucosamine-1-phosphate (GlcNAc-1-P), which is converted into UDP-GlcNAc by the transfer of uridine 5-monophosphate (from uridine 5-triphosphate), a reaction catalyzed by the N-terminal domain.</text>
</comment>
<comment type="catalytic activity">
    <reaction evidence="18 20">
        <text>N-acetyl-alpha-D-glucosamine 1-phosphate + UTP + H(+) = UDP-N-acetyl-alpha-D-glucosamine + diphosphate</text>
        <dbReference type="Rhea" id="RHEA:13509"/>
        <dbReference type="ChEBI" id="CHEBI:15378"/>
        <dbReference type="ChEBI" id="CHEBI:33019"/>
        <dbReference type="ChEBI" id="CHEBI:46398"/>
        <dbReference type="ChEBI" id="CHEBI:57705"/>
        <dbReference type="ChEBI" id="CHEBI:57776"/>
        <dbReference type="EC" id="2.7.7.23"/>
    </reaction>
</comment>
<dbReference type="Proteomes" id="UP000275076">
    <property type="component" value="Unassembled WGS sequence"/>
</dbReference>
<dbReference type="InterPro" id="IPR029044">
    <property type="entry name" value="Nucleotide-diphossugar_trans"/>
</dbReference>
<comment type="similarity">
    <text evidence="4 20">In the C-terminal section; belongs to the transferase hexapeptide repeat family.</text>
</comment>
<dbReference type="GO" id="GO:0006048">
    <property type="term" value="P:UDP-N-acetylglucosamine biosynthetic process"/>
    <property type="evidence" value="ECO:0007669"/>
    <property type="project" value="UniProtKB-UniPathway"/>
</dbReference>
<name>A0A428MTW0_9BACI</name>
<protein>
    <recommendedName>
        <fullName evidence="20">Bifunctional protein GlmU</fullName>
    </recommendedName>
    <domain>
        <recommendedName>
            <fullName evidence="20">UDP-N-acetylglucosamine pyrophosphorylase</fullName>
            <ecNumber evidence="20">2.7.7.23</ecNumber>
        </recommendedName>
        <alternativeName>
            <fullName evidence="20">N-acetylglucosamine-1-phosphate uridyltransferase</fullName>
        </alternativeName>
    </domain>
    <domain>
        <recommendedName>
            <fullName evidence="20">Glucosamine-1-phosphate N-acetyltransferase</fullName>
            <ecNumber evidence="20">2.3.1.157</ecNumber>
        </recommendedName>
    </domain>
</protein>
<dbReference type="GO" id="GO:0008360">
    <property type="term" value="P:regulation of cell shape"/>
    <property type="evidence" value="ECO:0007669"/>
    <property type="project" value="UniProtKB-KW"/>
</dbReference>
<evidence type="ECO:0000256" key="19">
    <source>
        <dbReference type="ARBA" id="ARBA00049628"/>
    </source>
</evidence>
<feature type="binding site" evidence="20">
    <location>
        <position position="170"/>
    </location>
    <ligand>
        <name>UDP-N-acetyl-alpha-D-glucosamine</name>
        <dbReference type="ChEBI" id="CHEBI:57705"/>
    </ligand>
</feature>
<dbReference type="OrthoDB" id="9775031at2"/>
<dbReference type="UniPathway" id="UPA00113">
    <property type="reaction ID" value="UER00532"/>
</dbReference>
<feature type="region of interest" description="Linker" evidence="20">
    <location>
        <begin position="231"/>
        <end position="251"/>
    </location>
</feature>
<dbReference type="Pfam" id="PF00483">
    <property type="entry name" value="NTP_transferase"/>
    <property type="match status" value="1"/>
</dbReference>
<evidence type="ECO:0000259" key="21">
    <source>
        <dbReference type="Pfam" id="PF00483"/>
    </source>
</evidence>
<evidence type="ECO:0000256" key="2">
    <source>
        <dbReference type="ARBA" id="ARBA00005166"/>
    </source>
</evidence>
<feature type="active site" description="Proton acceptor" evidence="20">
    <location>
        <position position="363"/>
    </location>
</feature>
<feature type="region of interest" description="Pyrophosphorylase" evidence="20">
    <location>
        <begin position="1"/>
        <end position="230"/>
    </location>
</feature>
<dbReference type="Pfam" id="PF00132">
    <property type="entry name" value="Hexapep"/>
    <property type="match status" value="2"/>
</dbReference>
<dbReference type="EC" id="2.7.7.23" evidence="20"/>
<evidence type="ECO:0000256" key="8">
    <source>
        <dbReference type="ARBA" id="ARBA00022695"/>
    </source>
</evidence>
<comment type="subcellular location">
    <subcellularLocation>
        <location evidence="1 20">Cytoplasm</location>
    </subcellularLocation>
</comment>
<evidence type="ECO:0000256" key="4">
    <source>
        <dbReference type="ARBA" id="ARBA00007707"/>
    </source>
</evidence>
<comment type="caution">
    <text evidence="22">The sequence shown here is derived from an EMBL/GenBank/DDBJ whole genome shotgun (WGS) entry which is preliminary data.</text>
</comment>
<feature type="binding site" evidence="20">
    <location>
        <position position="155"/>
    </location>
    <ligand>
        <name>UDP-N-acetyl-alpha-D-glucosamine</name>
        <dbReference type="ChEBI" id="CHEBI:57705"/>
    </ligand>
</feature>
<dbReference type="PANTHER" id="PTHR43584:SF3">
    <property type="entry name" value="BIFUNCTIONAL PROTEIN GLMU"/>
    <property type="match status" value="1"/>
</dbReference>
<reference evidence="22 23" key="1">
    <citation type="submission" date="2018-10" db="EMBL/GenBank/DDBJ databases">
        <title>Draft genome sequence of Bacillus salarius IM0101, isolated from a hypersaline soil in Inner Mongolia, China.</title>
        <authorList>
            <person name="Yamprayoonswat W."/>
            <person name="Boonvisut S."/>
            <person name="Jumpathong W."/>
            <person name="Sittihan S."/>
            <person name="Ruangsuj P."/>
            <person name="Wanthongcharoen S."/>
            <person name="Thongpramul N."/>
            <person name="Pimmason S."/>
            <person name="Yu B."/>
            <person name="Yasawong M."/>
        </authorList>
    </citation>
    <scope>NUCLEOTIDE SEQUENCE [LARGE SCALE GENOMIC DNA]</scope>
    <source>
        <strain evidence="22 23">IM0101</strain>
    </source>
</reference>
<feature type="binding site" evidence="20">
    <location>
        <begin position="386"/>
        <end position="387"/>
    </location>
    <ligand>
        <name>acetyl-CoA</name>
        <dbReference type="ChEBI" id="CHEBI:57288"/>
    </ligand>
</feature>
<evidence type="ECO:0000313" key="22">
    <source>
        <dbReference type="EMBL" id="RSL29569.1"/>
    </source>
</evidence>
<dbReference type="Gene3D" id="3.90.550.10">
    <property type="entry name" value="Spore Coat Polysaccharide Biosynthesis Protein SpsA, Chain A"/>
    <property type="match status" value="1"/>
</dbReference>
<dbReference type="GO" id="GO:0009245">
    <property type="term" value="P:lipid A biosynthetic process"/>
    <property type="evidence" value="ECO:0007669"/>
    <property type="project" value="UniProtKB-UniRule"/>
</dbReference>
<dbReference type="RefSeq" id="WP_125562257.1">
    <property type="nucleotide sequence ID" value="NZ_RBVX01000060.1"/>
</dbReference>
<feature type="binding site" evidence="20">
    <location>
        <position position="228"/>
    </location>
    <ligand>
        <name>UDP-N-acetyl-alpha-D-glucosamine</name>
        <dbReference type="ChEBI" id="CHEBI:57705"/>
    </ligand>
</feature>
<dbReference type="PANTHER" id="PTHR43584">
    <property type="entry name" value="NUCLEOTIDYL TRANSFERASE"/>
    <property type="match status" value="1"/>
</dbReference>
<feature type="binding site" evidence="20">
    <location>
        <begin position="9"/>
        <end position="12"/>
    </location>
    <ligand>
        <name>UDP-N-acetyl-alpha-D-glucosamine</name>
        <dbReference type="ChEBI" id="CHEBI:57705"/>
    </ligand>
</feature>
<evidence type="ECO:0000256" key="5">
    <source>
        <dbReference type="ARBA" id="ARBA00007947"/>
    </source>
</evidence>
<comment type="catalytic activity">
    <reaction evidence="17 20">
        <text>alpha-D-glucosamine 1-phosphate + acetyl-CoA = N-acetyl-alpha-D-glucosamine 1-phosphate + CoA + H(+)</text>
        <dbReference type="Rhea" id="RHEA:13725"/>
        <dbReference type="ChEBI" id="CHEBI:15378"/>
        <dbReference type="ChEBI" id="CHEBI:57287"/>
        <dbReference type="ChEBI" id="CHEBI:57288"/>
        <dbReference type="ChEBI" id="CHEBI:57776"/>
        <dbReference type="ChEBI" id="CHEBI:58516"/>
        <dbReference type="EC" id="2.3.1.157"/>
    </reaction>
</comment>
<evidence type="ECO:0000256" key="18">
    <source>
        <dbReference type="ARBA" id="ARBA00048493"/>
    </source>
</evidence>
<dbReference type="InterPro" id="IPR005835">
    <property type="entry name" value="NTP_transferase_dom"/>
</dbReference>
<evidence type="ECO:0000256" key="14">
    <source>
        <dbReference type="ARBA" id="ARBA00023268"/>
    </source>
</evidence>
<feature type="binding site" evidence="20">
    <location>
        <position position="228"/>
    </location>
    <ligand>
        <name>Mg(2+)</name>
        <dbReference type="ChEBI" id="CHEBI:18420"/>
    </ligand>
</feature>
<dbReference type="CDD" id="cd03353">
    <property type="entry name" value="LbH_GlmU_C"/>
    <property type="match status" value="1"/>
</dbReference>
<gene>
    <name evidence="20 22" type="primary">glmU</name>
    <name evidence="22" type="ORF">D7Z54_30470</name>
</gene>
<feature type="binding site" evidence="20">
    <location>
        <position position="333"/>
    </location>
    <ligand>
        <name>UDP-N-acetyl-alpha-D-glucosamine</name>
        <dbReference type="ChEBI" id="CHEBI:57705"/>
    </ligand>
</feature>
<dbReference type="GO" id="GO:0019134">
    <property type="term" value="F:glucosamine-1-phosphate N-acetyltransferase activity"/>
    <property type="evidence" value="ECO:0007669"/>
    <property type="project" value="UniProtKB-UniRule"/>
</dbReference>
<dbReference type="GO" id="GO:0005737">
    <property type="term" value="C:cytoplasm"/>
    <property type="evidence" value="ECO:0007669"/>
    <property type="project" value="UniProtKB-SubCell"/>
</dbReference>
<dbReference type="SUPFAM" id="SSF53448">
    <property type="entry name" value="Nucleotide-diphospho-sugar transferases"/>
    <property type="match status" value="1"/>
</dbReference>
<comment type="similarity">
    <text evidence="5 20">In the N-terminal section; belongs to the N-acetylglucosamine-1-phosphate uridyltransferase family.</text>
</comment>
<dbReference type="InterPro" id="IPR005882">
    <property type="entry name" value="Bifunctional_GlmU"/>
</dbReference>
<feature type="binding site" evidence="20">
    <location>
        <position position="23"/>
    </location>
    <ligand>
        <name>UDP-N-acetyl-alpha-D-glucosamine</name>
        <dbReference type="ChEBI" id="CHEBI:57705"/>
    </ligand>
</feature>
<comment type="pathway">
    <text evidence="20">Bacterial outer membrane biogenesis; LPS lipid A biosynthesis.</text>
</comment>
<dbReference type="GO" id="GO:0000287">
    <property type="term" value="F:magnesium ion binding"/>
    <property type="evidence" value="ECO:0007669"/>
    <property type="project" value="UniProtKB-UniRule"/>
</dbReference>
<feature type="binding site" evidence="20">
    <location>
        <position position="366"/>
    </location>
    <ligand>
        <name>UDP-N-acetyl-alpha-D-glucosamine</name>
        <dbReference type="ChEBI" id="CHEBI:57705"/>
    </ligand>
</feature>
<keyword evidence="7 20" id="KW-0808">Transferase</keyword>
<dbReference type="InterPro" id="IPR050065">
    <property type="entry name" value="GlmU-like"/>
</dbReference>
<dbReference type="CDD" id="cd02540">
    <property type="entry name" value="GT2_GlmU_N_bac"/>
    <property type="match status" value="1"/>
</dbReference>
<comment type="pathway">
    <text evidence="2 20">Nucleotide-sugar biosynthesis; UDP-N-acetyl-alpha-D-glucosamine biosynthesis; N-acetyl-alpha-D-glucosamine 1-phosphate from alpha-D-glucosamine 6-phosphate (route II): step 2/2.</text>
</comment>
<evidence type="ECO:0000256" key="10">
    <source>
        <dbReference type="ARBA" id="ARBA00022737"/>
    </source>
</evidence>
<feature type="binding site" evidence="20">
    <location>
        <position position="351"/>
    </location>
    <ligand>
        <name>UDP-N-acetyl-alpha-D-glucosamine</name>
        <dbReference type="ChEBI" id="CHEBI:57705"/>
    </ligand>
</feature>
<keyword evidence="16 20" id="KW-0961">Cell wall biogenesis/degradation</keyword>
<dbReference type="InterPro" id="IPR001451">
    <property type="entry name" value="Hexapep"/>
</dbReference>
<evidence type="ECO:0000256" key="1">
    <source>
        <dbReference type="ARBA" id="ARBA00004496"/>
    </source>
</evidence>
<dbReference type="InterPro" id="IPR038009">
    <property type="entry name" value="GlmU_C_LbH"/>
</dbReference>
<evidence type="ECO:0000256" key="15">
    <source>
        <dbReference type="ARBA" id="ARBA00023315"/>
    </source>
</evidence>
<sequence>MNNRYAVILAAGQGKRMKSDLYKVLHPVSGKPMVEHVVDQVTDAGLSEVVTVVGHGADAVKEHLGDRVSYVLQEEQLGTGHAVVQAKDFLEGKPGVTVVLCGDTPLIRAETMQALMNHHEQTSAKATVLTAHAEDPSGYGRVIRDNQGQVTRIVEHKDADNEERQGKEINTGTYCFDNEMLFQALAKVGNDNVQGEYYLPDVIEILKSQGEVLSAWQTPDFSETIGVNDRVALAKAEKALKQRINEHWMRQGVTIIDPDHTYISADADIGYDTVIYPGTMLNESVEVGSGCEIGPHTEITNSRIGDNTVITQSVVSESEIGQNVKAGPYAHIRPQSDIADEVKIGNFVEIKKSSFGKGSKASHLSYVGDAEVGERVNLGCGSITVNYDGENKFLTKIGNDVFVGCNANLIAPVNVEEGAYIAAGSTITEDVPSNALSIARSRQTNKENYLKK</sequence>
<organism evidence="22 23">
    <name type="scientific">Salibacterium salarium</name>
    <dbReference type="NCBI Taxonomy" id="284579"/>
    <lineage>
        <taxon>Bacteria</taxon>
        <taxon>Bacillati</taxon>
        <taxon>Bacillota</taxon>
        <taxon>Bacilli</taxon>
        <taxon>Bacillales</taxon>
        <taxon>Bacillaceae</taxon>
    </lineage>
</organism>
<dbReference type="GO" id="GO:0003977">
    <property type="term" value="F:UDP-N-acetylglucosamine diphosphorylase activity"/>
    <property type="evidence" value="ECO:0007669"/>
    <property type="project" value="UniProtKB-UniRule"/>
</dbReference>
<dbReference type="NCBIfam" id="TIGR01173">
    <property type="entry name" value="glmU"/>
    <property type="match status" value="1"/>
</dbReference>
<evidence type="ECO:0000256" key="7">
    <source>
        <dbReference type="ARBA" id="ARBA00022679"/>
    </source>
</evidence>
<dbReference type="GO" id="GO:0016020">
    <property type="term" value="C:membrane"/>
    <property type="evidence" value="ECO:0007669"/>
    <property type="project" value="GOC"/>
</dbReference>
<dbReference type="PROSITE" id="PS00101">
    <property type="entry name" value="HEXAPEP_TRANSFERASES"/>
    <property type="match status" value="1"/>
</dbReference>
<keyword evidence="15 20" id="KW-0012">Acyltransferase</keyword>
<dbReference type="AlphaFoldDB" id="A0A428MTW0"/>
<comment type="caution">
    <text evidence="20">Lacks conserved residue(s) required for the propagation of feature annotation.</text>
</comment>
<feature type="domain" description="Nucleotidyl transferase" evidence="21">
    <location>
        <begin position="6"/>
        <end position="215"/>
    </location>
</feature>
<dbReference type="HAMAP" id="MF_01631">
    <property type="entry name" value="GlmU"/>
    <property type="match status" value="1"/>
</dbReference>
<keyword evidence="9 20" id="KW-0479">Metal-binding</keyword>
<keyword evidence="6 20" id="KW-0963">Cytoplasm</keyword>
<keyword evidence="12 20" id="KW-0133">Cell shape</keyword>
<accession>A0A428MTW0</accession>
<evidence type="ECO:0000256" key="3">
    <source>
        <dbReference type="ARBA" id="ARBA00005208"/>
    </source>
</evidence>
<comment type="pathway">
    <text evidence="3 20">Nucleotide-sugar biosynthesis; UDP-N-acetyl-alpha-D-glucosamine biosynthesis; UDP-N-acetyl-alpha-D-glucosamine from N-acetyl-alpha-D-glucosamine 1-phosphate: step 1/1.</text>
</comment>
<comment type="subunit">
    <text evidence="20">Homotrimer.</text>
</comment>
<dbReference type="InterPro" id="IPR018357">
    <property type="entry name" value="Hexapep_transf_CS"/>
</dbReference>
<feature type="binding site" evidence="20">
    <location>
        <position position="440"/>
    </location>
    <ligand>
        <name>acetyl-CoA</name>
        <dbReference type="ChEBI" id="CHEBI:57288"/>
    </ligand>
</feature>
<proteinExistence type="inferred from homology"/>
<dbReference type="GO" id="GO:0071555">
    <property type="term" value="P:cell wall organization"/>
    <property type="evidence" value="ECO:0007669"/>
    <property type="project" value="UniProtKB-KW"/>
</dbReference>
<keyword evidence="11 20" id="KW-0460">Magnesium</keyword>
<keyword evidence="8 20" id="KW-0548">Nucleotidyltransferase</keyword>
<dbReference type="UniPathway" id="UPA00973"/>
<dbReference type="EC" id="2.3.1.157" evidence="20"/>
<evidence type="ECO:0000256" key="12">
    <source>
        <dbReference type="ARBA" id="ARBA00022960"/>
    </source>
</evidence>
<feature type="binding site" evidence="20">
    <location>
        <position position="377"/>
    </location>
    <ligand>
        <name>UDP-N-acetyl-alpha-D-glucosamine</name>
        <dbReference type="ChEBI" id="CHEBI:57705"/>
    </ligand>
</feature>
<dbReference type="InterPro" id="IPR011004">
    <property type="entry name" value="Trimer_LpxA-like_sf"/>
</dbReference>
<dbReference type="Gene3D" id="2.160.10.10">
    <property type="entry name" value="Hexapeptide repeat proteins"/>
    <property type="match status" value="1"/>
</dbReference>
<feature type="binding site" evidence="20">
    <location>
        <position position="423"/>
    </location>
    <ligand>
        <name>acetyl-CoA</name>
        <dbReference type="ChEBI" id="CHEBI:57288"/>
    </ligand>
</feature>
<feature type="binding site" evidence="20">
    <location>
        <begin position="78"/>
        <end position="79"/>
    </location>
    <ligand>
        <name>UDP-N-acetyl-alpha-D-glucosamine</name>
        <dbReference type="ChEBI" id="CHEBI:57705"/>
    </ligand>
</feature>
<dbReference type="GO" id="GO:0009252">
    <property type="term" value="P:peptidoglycan biosynthetic process"/>
    <property type="evidence" value="ECO:0007669"/>
    <property type="project" value="UniProtKB-UniRule"/>
</dbReference>
<evidence type="ECO:0000256" key="16">
    <source>
        <dbReference type="ARBA" id="ARBA00023316"/>
    </source>
</evidence>
<keyword evidence="23" id="KW-1185">Reference proteome</keyword>
<evidence type="ECO:0000256" key="17">
    <source>
        <dbReference type="ARBA" id="ARBA00048247"/>
    </source>
</evidence>
<dbReference type="EMBL" id="RBVX01000060">
    <property type="protein sequence ID" value="RSL29569.1"/>
    <property type="molecule type" value="Genomic_DNA"/>
</dbReference>
<dbReference type="NCBIfam" id="NF010934">
    <property type="entry name" value="PRK14354.1"/>
    <property type="match status" value="1"/>
</dbReference>
<dbReference type="GO" id="GO:0000902">
    <property type="term" value="P:cell morphogenesis"/>
    <property type="evidence" value="ECO:0007669"/>
    <property type="project" value="UniProtKB-UniRule"/>
</dbReference>
<feature type="region of interest" description="N-acetyltransferase" evidence="20">
    <location>
        <begin position="252"/>
        <end position="452"/>
    </location>
</feature>
<comment type="cofactor">
    <cofactor evidence="20">
        <name>Mg(2+)</name>
        <dbReference type="ChEBI" id="CHEBI:18420"/>
    </cofactor>
    <text evidence="20">Binds 1 Mg(2+) ion per subunit.</text>
</comment>
<feature type="binding site" evidence="20">
    <location>
        <position position="103"/>
    </location>
    <ligand>
        <name>Mg(2+)</name>
        <dbReference type="ChEBI" id="CHEBI:18420"/>
    </ligand>
</feature>